<dbReference type="Gramene" id="AET7Gv20329600.5">
    <property type="protein sequence ID" value="AET7Gv20329600.5"/>
    <property type="gene ID" value="AET7Gv20329600"/>
</dbReference>
<reference evidence="2" key="4">
    <citation type="submission" date="2019-03" db="UniProtKB">
        <authorList>
            <consortium name="EnsemblPlants"/>
        </authorList>
    </citation>
    <scope>IDENTIFICATION</scope>
</reference>
<reference evidence="2" key="5">
    <citation type="journal article" date="2021" name="G3 (Bethesda)">
        <title>Aegilops tauschii genome assembly Aet v5.0 features greater sequence contiguity and improved annotation.</title>
        <authorList>
            <person name="Wang L."/>
            <person name="Zhu T."/>
            <person name="Rodriguez J.C."/>
            <person name="Deal K.R."/>
            <person name="Dubcovsky J."/>
            <person name="McGuire P.E."/>
            <person name="Lux T."/>
            <person name="Spannagl M."/>
            <person name="Mayer K.F.X."/>
            <person name="Baldrich P."/>
            <person name="Meyers B.C."/>
            <person name="Huo N."/>
            <person name="Gu Y.Q."/>
            <person name="Zhou H."/>
            <person name="Devos K.M."/>
            <person name="Bennetzen J.L."/>
            <person name="Unver T."/>
            <person name="Budak H."/>
            <person name="Gulick P.J."/>
            <person name="Galiba G."/>
            <person name="Kalapos B."/>
            <person name="Nelson D.R."/>
            <person name="Li P."/>
            <person name="You F.M."/>
            <person name="Luo M.C."/>
            <person name="Dvorak J."/>
        </authorList>
    </citation>
    <scope>NUCLEOTIDE SEQUENCE [LARGE SCALE GENOMIC DNA]</scope>
    <source>
        <strain evidence="2">cv. AL8/78</strain>
    </source>
</reference>
<evidence type="ECO:0008006" key="4">
    <source>
        <dbReference type="Google" id="ProtNLM"/>
    </source>
</evidence>
<keyword evidence="3" id="KW-1185">Reference proteome</keyword>
<evidence type="ECO:0000256" key="1">
    <source>
        <dbReference type="SAM" id="Phobius"/>
    </source>
</evidence>
<feature type="transmembrane region" description="Helical" evidence="1">
    <location>
        <begin position="46"/>
        <end position="66"/>
    </location>
</feature>
<keyword evidence="1" id="KW-1133">Transmembrane helix</keyword>
<sequence>MRGDGEAEEASAPLLVPAAKGTGQGRVAREWWEESKRLWRIVGPAIFQRVALYGINVVSQAFIGHIGDLELAAFSIASTVIGGFNFGFLVSMQPTTNLQSGYSCIC</sequence>
<proteinExistence type="predicted"/>
<reference evidence="3" key="2">
    <citation type="journal article" date="2017" name="Nat. Plants">
        <title>The Aegilops tauschii genome reveals multiple impacts of transposons.</title>
        <authorList>
            <person name="Zhao G."/>
            <person name="Zou C."/>
            <person name="Li K."/>
            <person name="Wang K."/>
            <person name="Li T."/>
            <person name="Gao L."/>
            <person name="Zhang X."/>
            <person name="Wang H."/>
            <person name="Yang Z."/>
            <person name="Liu X."/>
            <person name="Jiang W."/>
            <person name="Mao L."/>
            <person name="Kong X."/>
            <person name="Jiao Y."/>
            <person name="Jia J."/>
        </authorList>
    </citation>
    <scope>NUCLEOTIDE SEQUENCE [LARGE SCALE GENOMIC DNA]</scope>
    <source>
        <strain evidence="3">cv. AL8/78</strain>
    </source>
</reference>
<evidence type="ECO:0000313" key="3">
    <source>
        <dbReference type="Proteomes" id="UP000015105"/>
    </source>
</evidence>
<reference evidence="3" key="1">
    <citation type="journal article" date="2014" name="Science">
        <title>Ancient hybridizations among the ancestral genomes of bread wheat.</title>
        <authorList>
            <consortium name="International Wheat Genome Sequencing Consortium,"/>
            <person name="Marcussen T."/>
            <person name="Sandve S.R."/>
            <person name="Heier L."/>
            <person name="Spannagl M."/>
            <person name="Pfeifer M."/>
            <person name="Jakobsen K.S."/>
            <person name="Wulff B.B."/>
            <person name="Steuernagel B."/>
            <person name="Mayer K.F."/>
            <person name="Olsen O.A."/>
        </authorList>
    </citation>
    <scope>NUCLEOTIDE SEQUENCE [LARGE SCALE GENOMIC DNA]</scope>
    <source>
        <strain evidence="3">cv. AL8/78</strain>
    </source>
</reference>
<keyword evidence="1" id="KW-0812">Transmembrane</keyword>
<dbReference type="EnsemblPlants" id="AET7Gv20329600.5">
    <property type="protein sequence ID" value="AET7Gv20329600.5"/>
    <property type="gene ID" value="AET7Gv20329600"/>
</dbReference>
<reference evidence="2" key="3">
    <citation type="journal article" date="2017" name="Nature">
        <title>Genome sequence of the progenitor of the wheat D genome Aegilops tauschii.</title>
        <authorList>
            <person name="Luo M.C."/>
            <person name="Gu Y.Q."/>
            <person name="Puiu D."/>
            <person name="Wang H."/>
            <person name="Twardziok S.O."/>
            <person name="Deal K.R."/>
            <person name="Huo N."/>
            <person name="Zhu T."/>
            <person name="Wang L."/>
            <person name="Wang Y."/>
            <person name="McGuire P.E."/>
            <person name="Liu S."/>
            <person name="Long H."/>
            <person name="Ramasamy R.K."/>
            <person name="Rodriguez J.C."/>
            <person name="Van S.L."/>
            <person name="Yuan L."/>
            <person name="Wang Z."/>
            <person name="Xia Z."/>
            <person name="Xiao L."/>
            <person name="Anderson O.D."/>
            <person name="Ouyang S."/>
            <person name="Liang Y."/>
            <person name="Zimin A.V."/>
            <person name="Pertea G."/>
            <person name="Qi P."/>
            <person name="Bennetzen J.L."/>
            <person name="Dai X."/>
            <person name="Dawson M.W."/>
            <person name="Muller H.G."/>
            <person name="Kugler K."/>
            <person name="Rivarola-Duarte L."/>
            <person name="Spannagl M."/>
            <person name="Mayer K.F.X."/>
            <person name="Lu F.H."/>
            <person name="Bevan M.W."/>
            <person name="Leroy P."/>
            <person name="Li P."/>
            <person name="You F.M."/>
            <person name="Sun Q."/>
            <person name="Liu Z."/>
            <person name="Lyons E."/>
            <person name="Wicker T."/>
            <person name="Salzberg S.L."/>
            <person name="Devos K.M."/>
            <person name="Dvorak J."/>
        </authorList>
    </citation>
    <scope>NUCLEOTIDE SEQUENCE [LARGE SCALE GENOMIC DNA]</scope>
    <source>
        <strain evidence="2">cv. AL8/78</strain>
    </source>
</reference>
<name>A0A453QUH1_AEGTS</name>
<dbReference type="AlphaFoldDB" id="A0A453QUH1"/>
<dbReference type="PANTHER" id="PTHR11206">
    <property type="entry name" value="MULTIDRUG RESISTANCE PROTEIN"/>
    <property type="match status" value="1"/>
</dbReference>
<evidence type="ECO:0000313" key="2">
    <source>
        <dbReference type="EnsemblPlants" id="AET7Gv20329600.5"/>
    </source>
</evidence>
<accession>A0A453QUH1</accession>
<feature type="transmembrane region" description="Helical" evidence="1">
    <location>
        <begin position="72"/>
        <end position="90"/>
    </location>
</feature>
<dbReference type="Proteomes" id="UP000015105">
    <property type="component" value="Chromosome 7D"/>
</dbReference>
<organism evidence="2 3">
    <name type="scientific">Aegilops tauschii subsp. strangulata</name>
    <name type="common">Goatgrass</name>
    <dbReference type="NCBI Taxonomy" id="200361"/>
    <lineage>
        <taxon>Eukaryota</taxon>
        <taxon>Viridiplantae</taxon>
        <taxon>Streptophyta</taxon>
        <taxon>Embryophyta</taxon>
        <taxon>Tracheophyta</taxon>
        <taxon>Spermatophyta</taxon>
        <taxon>Magnoliopsida</taxon>
        <taxon>Liliopsida</taxon>
        <taxon>Poales</taxon>
        <taxon>Poaceae</taxon>
        <taxon>BOP clade</taxon>
        <taxon>Pooideae</taxon>
        <taxon>Triticodae</taxon>
        <taxon>Triticeae</taxon>
        <taxon>Triticinae</taxon>
        <taxon>Aegilops</taxon>
    </lineage>
</organism>
<keyword evidence="1" id="KW-0472">Membrane</keyword>
<protein>
    <recommendedName>
        <fullName evidence="4">Protein TRANSPARENT TESTA 12</fullName>
    </recommendedName>
</protein>